<protein>
    <recommendedName>
        <fullName evidence="8 9">Elongation factor Tu</fullName>
    </recommendedName>
</protein>
<dbReference type="CDD" id="cd03707">
    <property type="entry name" value="EFTU_III"/>
    <property type="match status" value="1"/>
</dbReference>
<organism evidence="11 12">
    <name type="scientific">Candidatus Phytoplasma rubi</name>
    <dbReference type="NCBI Taxonomy" id="399025"/>
    <lineage>
        <taxon>Bacteria</taxon>
        <taxon>Bacillati</taxon>
        <taxon>Mycoplasmatota</taxon>
        <taxon>Mollicutes</taxon>
        <taxon>Acholeplasmatales</taxon>
        <taxon>Acholeplasmataceae</taxon>
        <taxon>Candidatus Phytoplasma</taxon>
        <taxon>16SrV (Elm yellows group)</taxon>
    </lineage>
</organism>
<dbReference type="NCBIfam" id="TIGR00231">
    <property type="entry name" value="small_GTP"/>
    <property type="match status" value="1"/>
</dbReference>
<keyword evidence="12" id="KW-1185">Reference proteome</keyword>
<evidence type="ECO:0000256" key="3">
    <source>
        <dbReference type="ARBA" id="ARBA00022768"/>
    </source>
</evidence>
<dbReference type="Proteomes" id="UP001164727">
    <property type="component" value="Chromosome"/>
</dbReference>
<dbReference type="InterPro" id="IPR027417">
    <property type="entry name" value="P-loop_NTPase"/>
</dbReference>
<dbReference type="Gene3D" id="2.40.30.10">
    <property type="entry name" value="Translation factors"/>
    <property type="match status" value="2"/>
</dbReference>
<sequence>MADKMAEIFLKEKFNLNVGTIGHVDHGKTTLTSSITNYLSEQGLAKKQNYEQIDKSPEEKERGITINSTCIEYQTTKRHYSHIDCPGHADYIKNMIAGASQMDAGILVVSAVDGVMPQTKEHILLAKQVGVPKLVVFLNKCDLVEDKDIFELIELEIRDILTSNGFDGENTPIVRGSALRVEGIKELLDTLDTYVEDPVRDLDKSFLMPIEGVINVKGRGTVATGRVERGQIKLQEEVEIIGIKETKKSTVTGLQMFHKNLDKEGALAGDNIGILLRGVNYKDIQRGQVICKPGSVKPYSKFIAKIYILTAKEGGRSTCFRDNYRPQFYVRTASVTGVIELKDGLKIVNPGDLVEIIVNLIYPVAIEEGTSFSVREGGRTIGAGTVIKIIE</sequence>
<dbReference type="PROSITE" id="PS51722">
    <property type="entry name" value="G_TR_2"/>
    <property type="match status" value="1"/>
</dbReference>
<keyword evidence="4" id="KW-0378">Hydrolase</keyword>
<evidence type="ECO:0000313" key="11">
    <source>
        <dbReference type="EMBL" id="WAN63565.1"/>
    </source>
</evidence>
<dbReference type="CDD" id="cd03697">
    <property type="entry name" value="EFTU_II"/>
    <property type="match status" value="1"/>
</dbReference>
<keyword evidence="7" id="KW-0342">GTP-binding</keyword>
<dbReference type="Gene3D" id="3.40.50.300">
    <property type="entry name" value="P-loop containing nucleotide triphosphate hydrolases"/>
    <property type="match status" value="1"/>
</dbReference>
<dbReference type="InterPro" id="IPR009001">
    <property type="entry name" value="Transl_elong_EF1A/Init_IF2_C"/>
</dbReference>
<dbReference type="InterPro" id="IPR005225">
    <property type="entry name" value="Small_GTP-bd"/>
</dbReference>
<dbReference type="Pfam" id="PF00009">
    <property type="entry name" value="GTP_EFTU"/>
    <property type="match status" value="1"/>
</dbReference>
<dbReference type="PANTHER" id="PTHR43721">
    <property type="entry name" value="ELONGATION FACTOR TU-RELATED"/>
    <property type="match status" value="1"/>
</dbReference>
<feature type="domain" description="Tr-type G" evidence="10">
    <location>
        <begin position="13"/>
        <end position="199"/>
    </location>
</feature>
<dbReference type="NCBIfam" id="NF009373">
    <property type="entry name" value="PRK12736.1"/>
    <property type="match status" value="1"/>
</dbReference>
<dbReference type="InterPro" id="IPR004161">
    <property type="entry name" value="EFTu-like_2"/>
</dbReference>
<keyword evidence="5" id="KW-0460">Magnesium</keyword>
<keyword evidence="3 11" id="KW-0251">Elongation factor</keyword>
<evidence type="ECO:0000256" key="8">
    <source>
        <dbReference type="ARBA" id="ARBA00029554"/>
    </source>
</evidence>
<accession>A0ABY7BT39</accession>
<name>A0ABY7BT39_9MOLU</name>
<dbReference type="PROSITE" id="PS00301">
    <property type="entry name" value="G_TR_1"/>
    <property type="match status" value="1"/>
</dbReference>
<gene>
    <name evidence="11" type="ORF">RS022_07400</name>
</gene>
<dbReference type="SUPFAM" id="SSF50447">
    <property type="entry name" value="Translation proteins"/>
    <property type="match status" value="1"/>
</dbReference>
<dbReference type="NCBIfam" id="NF009372">
    <property type="entry name" value="PRK12735.1"/>
    <property type="match status" value="1"/>
</dbReference>
<dbReference type="InterPro" id="IPR009000">
    <property type="entry name" value="Transl_B-barrel_sf"/>
</dbReference>
<evidence type="ECO:0000256" key="2">
    <source>
        <dbReference type="ARBA" id="ARBA00022741"/>
    </source>
</evidence>
<evidence type="ECO:0000256" key="5">
    <source>
        <dbReference type="ARBA" id="ARBA00022842"/>
    </source>
</evidence>
<dbReference type="EMBL" id="CP114006">
    <property type="protein sequence ID" value="WAN63565.1"/>
    <property type="molecule type" value="Genomic_DNA"/>
</dbReference>
<dbReference type="GO" id="GO:0003746">
    <property type="term" value="F:translation elongation factor activity"/>
    <property type="evidence" value="ECO:0007669"/>
    <property type="project" value="UniProtKB-KW"/>
</dbReference>
<dbReference type="SUPFAM" id="SSF50465">
    <property type="entry name" value="EF-Tu/eEF-1alpha/eIF2-gamma C-terminal domain"/>
    <property type="match status" value="1"/>
</dbReference>
<evidence type="ECO:0000256" key="1">
    <source>
        <dbReference type="ARBA" id="ARBA00022723"/>
    </source>
</evidence>
<evidence type="ECO:0000256" key="7">
    <source>
        <dbReference type="ARBA" id="ARBA00023134"/>
    </source>
</evidence>
<dbReference type="PRINTS" id="PR00315">
    <property type="entry name" value="ELONGATNFCT"/>
</dbReference>
<keyword evidence="2" id="KW-0547">Nucleotide-binding</keyword>
<keyword evidence="1" id="KW-0479">Metal-binding</keyword>
<reference evidence="11 12" key="1">
    <citation type="journal article" date="2023" name="Microbiol. Resour. Announc.">
        <title>Complete Genome of 'Candidatus Phytoplasma rubi' RS, a Phytopathogenic Bacterium Associated with Rubus Stunt Disease.</title>
        <authorList>
            <person name="Duckeck D."/>
            <person name="Zubert C."/>
            <person name="Bohm J.W."/>
            <person name="Carminati G."/>
            <person name="Schneider B."/>
            <person name="Kube M."/>
        </authorList>
    </citation>
    <scope>NUCLEOTIDE SEQUENCE [LARGE SCALE GENOMIC DNA]</scope>
    <source>
        <strain evidence="11 12">RS</strain>
    </source>
</reference>
<dbReference type="InterPro" id="IPR004541">
    <property type="entry name" value="Transl_elong_EFTu/EF1A_bac/org"/>
</dbReference>
<dbReference type="NCBIfam" id="TIGR00485">
    <property type="entry name" value="EF-Tu"/>
    <property type="match status" value="1"/>
</dbReference>
<dbReference type="InterPro" id="IPR000795">
    <property type="entry name" value="T_Tr_GTP-bd_dom"/>
</dbReference>
<dbReference type="SUPFAM" id="SSF52540">
    <property type="entry name" value="P-loop containing nucleoside triphosphate hydrolases"/>
    <property type="match status" value="1"/>
</dbReference>
<dbReference type="Pfam" id="PF03144">
    <property type="entry name" value="GTP_EFTU_D2"/>
    <property type="match status" value="1"/>
</dbReference>
<proteinExistence type="predicted"/>
<dbReference type="CDD" id="cd01884">
    <property type="entry name" value="EF_Tu"/>
    <property type="match status" value="1"/>
</dbReference>
<dbReference type="PANTHER" id="PTHR43721:SF22">
    <property type="entry name" value="ELONGATION FACTOR TU, MITOCHONDRIAL"/>
    <property type="match status" value="1"/>
</dbReference>
<dbReference type="Pfam" id="PF03143">
    <property type="entry name" value="GTP_EFTU_D3"/>
    <property type="match status" value="1"/>
</dbReference>
<evidence type="ECO:0000256" key="4">
    <source>
        <dbReference type="ARBA" id="ARBA00022801"/>
    </source>
</evidence>
<keyword evidence="6" id="KW-0648">Protein biosynthesis</keyword>
<dbReference type="NCBIfam" id="NF000766">
    <property type="entry name" value="PRK00049.1"/>
    <property type="match status" value="1"/>
</dbReference>
<dbReference type="InterPro" id="IPR004160">
    <property type="entry name" value="Transl_elong_EFTu/EF1A_C"/>
</dbReference>
<evidence type="ECO:0000256" key="6">
    <source>
        <dbReference type="ARBA" id="ARBA00022917"/>
    </source>
</evidence>
<evidence type="ECO:0000313" key="12">
    <source>
        <dbReference type="Proteomes" id="UP001164727"/>
    </source>
</evidence>
<evidence type="ECO:0000259" key="10">
    <source>
        <dbReference type="PROSITE" id="PS51722"/>
    </source>
</evidence>
<dbReference type="InterPro" id="IPR033720">
    <property type="entry name" value="EFTU_2"/>
</dbReference>
<dbReference type="InterPro" id="IPR041709">
    <property type="entry name" value="EF-Tu_GTP-bd"/>
</dbReference>
<evidence type="ECO:0000256" key="9">
    <source>
        <dbReference type="NCBIfam" id="TIGR00485"/>
    </source>
</evidence>
<dbReference type="InterPro" id="IPR031157">
    <property type="entry name" value="G_TR_CS"/>
</dbReference>
<dbReference type="InterPro" id="IPR050055">
    <property type="entry name" value="EF-Tu_GTPase"/>
</dbReference>